<proteinExistence type="predicted"/>
<sequence length="95" mass="10385">MSIAANVTQPEPLAWQIAETPERNAGRVVDGQDSPVKRVIPNAVEASTPAPTLVASLNVWSKFMMLFSAHPVVRTMYLKCWLLGIWPVESLPAAD</sequence>
<reference evidence="1 2" key="1">
    <citation type="submission" date="2018-05" db="EMBL/GenBank/DDBJ databases">
        <title>Evolution of small genomes with special reference to Mycobacterium leprae.</title>
        <authorList>
            <person name="Mohanty P.S."/>
            <person name="Bansal A.K."/>
            <person name="Gupta U.D."/>
            <person name="Naaz F."/>
            <person name="Dwivedi V.D."/>
            <person name="Singh H."/>
            <person name="Gupta G."/>
            <person name="Sharma S."/>
            <person name="Arora M."/>
        </authorList>
    </citation>
    <scope>NUCLEOTIDE SEQUENCE [LARGE SCALE GENOMIC DNA]</scope>
    <source>
        <strain evidence="1 2">MRHRU-235-G</strain>
    </source>
</reference>
<dbReference type="EMBL" id="CP029543">
    <property type="protein sequence ID" value="AWV48199.1"/>
    <property type="molecule type" value="Genomic_DNA"/>
</dbReference>
<name>A0AAD2JDY8_MYCLR</name>
<accession>A0AAD2JDY8</accession>
<evidence type="ECO:0000313" key="1">
    <source>
        <dbReference type="EMBL" id="AWV48199.1"/>
    </source>
</evidence>
<organism evidence="1 2">
    <name type="scientific">Mycobacterium leprae</name>
    <dbReference type="NCBI Taxonomy" id="1769"/>
    <lineage>
        <taxon>Bacteria</taxon>
        <taxon>Bacillati</taxon>
        <taxon>Actinomycetota</taxon>
        <taxon>Actinomycetes</taxon>
        <taxon>Mycobacteriales</taxon>
        <taxon>Mycobacteriaceae</taxon>
        <taxon>Mycobacterium</taxon>
    </lineage>
</organism>
<protein>
    <submittedName>
        <fullName evidence="1">Uncharacterized protein</fullName>
    </submittedName>
</protein>
<evidence type="ECO:0000313" key="2">
    <source>
        <dbReference type="Proteomes" id="UP000249682"/>
    </source>
</evidence>
<dbReference type="Proteomes" id="UP000249682">
    <property type="component" value="Chromosome"/>
</dbReference>
<dbReference type="AlphaFoldDB" id="A0AAD2JDY8"/>
<gene>
    <name evidence="1" type="ORF">DIJ64_09420</name>
</gene>